<dbReference type="InterPro" id="IPR036874">
    <property type="entry name" value="Carbonic_anhydrase_sf"/>
</dbReference>
<sequence>MPSHGERNLEHGSKAYAASFTQGHLTLPPSQRYTIATTDLTPIVTCMDARIDPAMAFGIPLGAAHVIRNAGASVRDAFRSIIISQQLLGTREVMIVKHTGCGMLTFDNDTARAVVMKKRGEVAAREVEKLDFQPFQNLEIQVKKDVQWLRIKAVEENIRFSGWIYDVATGKTKRILPPRQAAGNASLGGLPDELILEVLLYLNTIRSSETQSTAFKQKEKEKARQRENRNRQRALWSLCLTSRCLKRLATPFLYASFTGSATWYGIDPLRLFHKTITTTSVLPEQGYIYAQHIQYLETRLSDYLGNNLYADTALPDAIHMVARYFCLLAEIVKYAPNLQHLSVTSLETSDVSFWRYLLPEGGSTSPSSSAITNHNFSNLQTLCVQTHIRGFGSGTRAVSFSSICEAVAPAPLLSDFRASSVMTTGLSGPDLNFDSFKSLQRLEITECVVDIDSVASVLSVCEGLRNILCSWAYLDTVGETPSDLSPGLLRHSDTLETLYLDFREVRCDPEITTSQCLGSLRQFKHLKALTISQKGFLGEDWPEPDITDSSTRNRIVELLPLELKSFTLLVDADDYEREWETLDDLFDMWTLSEACRSSALSLTSVNIKLDSGCHEAVGLMEAFSQAGSYFFPSNNHNIVHDMATVDEADRPGTTGSSEADASTTTNTSSMQDSSNHEEALGCEVQSIIPSDTSCASKENGICEGMDEDQKFGEAIKSHQIENDVLYSPFSSPKVPGESKESTPVSDEEVTSKDGLSDGHSNGAFLTVDQEPARDVSENDLDIQPLDKNSMSAPGIAINDQEETRVVAGSEIHQLPEPNTTKEGEESPDTAINVPPHKRADFQPPPSRHPGLQNSRHMMPTNEVARSNEIHPVHRQYYPQYDHRRDVVDREYTIRLGAQLMKIKNELDTERHHNLHLRKMIETEQKQKVDAAYSGMLNNLLRDQTEALALKANVEAKERNLDVREKKVQQYEMFLSEGQKQLLYKLGESGDRPMSEVQQEYARRQAEIDVRKSLGDIEAQYAVKIEGLRLRAAAQEMREQQYKSFIRESLRAEMNESALPAEKAGEIAEIEYNNGFADGKEVGRKETFDDAQKRGFLEGYEACHRAQVTLSNFRKGRISHDSPELDFVVDPAHPHNLFSIGVQIGKVEKQAATSTATAIAGPSKTGGKTAVMNSKTTDKSEEERGVNSKEINGASNGPVNGVASGTGNGTENVNGNRKTNGIFHVAYPAPKLPPSQPSLASQLRSHVPHTHNGYVVLANRPTSSAPPQDRSRSAVQQEEKTVVNLIDLL</sequence>
<dbReference type="Gene3D" id="3.40.1050.10">
    <property type="entry name" value="Carbonic anhydrase"/>
    <property type="match status" value="1"/>
</dbReference>
<feature type="compositionally biased region" description="Basic and acidic residues" evidence="5">
    <location>
        <begin position="1268"/>
        <end position="1277"/>
    </location>
</feature>
<keyword evidence="2 4" id="KW-0479">Metal-binding</keyword>
<comment type="caution">
    <text evidence="6">The sequence shown here is derived from an EMBL/GenBank/DDBJ whole genome shotgun (WGS) entry which is preliminary data.</text>
</comment>
<dbReference type="EMBL" id="QGDH01000025">
    <property type="protein sequence ID" value="RAR14147.1"/>
    <property type="molecule type" value="Genomic_DNA"/>
</dbReference>
<dbReference type="EC" id="4.2.1.1" evidence="6"/>
<comment type="similarity">
    <text evidence="1">Belongs to the beta-class carbonic anhydrase family.</text>
</comment>
<feature type="region of interest" description="Disordered" evidence="5">
    <location>
        <begin position="726"/>
        <end position="773"/>
    </location>
</feature>
<keyword evidence="3 4" id="KW-0862">Zinc</keyword>
<evidence type="ECO:0000256" key="3">
    <source>
        <dbReference type="ARBA" id="ARBA00022833"/>
    </source>
</evidence>
<gene>
    <name evidence="6" type="ORF">DDE83_002414</name>
</gene>
<feature type="binding site" evidence="4">
    <location>
        <position position="46"/>
    </location>
    <ligand>
        <name>Zn(2+)</name>
        <dbReference type="ChEBI" id="CHEBI:29105"/>
    </ligand>
</feature>
<dbReference type="OrthoDB" id="10248475at2759"/>
<dbReference type="SUPFAM" id="SSF53056">
    <property type="entry name" value="beta-carbonic anhydrase, cab"/>
    <property type="match status" value="1"/>
</dbReference>
<evidence type="ECO:0000256" key="5">
    <source>
        <dbReference type="SAM" id="MobiDB-lite"/>
    </source>
</evidence>
<dbReference type="GO" id="GO:0004089">
    <property type="term" value="F:carbonate dehydratase activity"/>
    <property type="evidence" value="ECO:0007669"/>
    <property type="project" value="UniProtKB-EC"/>
</dbReference>
<feature type="region of interest" description="Disordered" evidence="5">
    <location>
        <begin position="814"/>
        <end position="855"/>
    </location>
</feature>
<evidence type="ECO:0000313" key="7">
    <source>
        <dbReference type="Proteomes" id="UP000249619"/>
    </source>
</evidence>
<feature type="region of interest" description="Disordered" evidence="5">
    <location>
        <begin position="1157"/>
        <end position="1216"/>
    </location>
</feature>
<organism evidence="6 7">
    <name type="scientific">Stemphylium lycopersici</name>
    <name type="common">Tomato gray leaf spot disease fungus</name>
    <name type="synonym">Thyrospora lycopersici</name>
    <dbReference type="NCBI Taxonomy" id="183478"/>
    <lineage>
        <taxon>Eukaryota</taxon>
        <taxon>Fungi</taxon>
        <taxon>Dikarya</taxon>
        <taxon>Ascomycota</taxon>
        <taxon>Pezizomycotina</taxon>
        <taxon>Dothideomycetes</taxon>
        <taxon>Pleosporomycetidae</taxon>
        <taxon>Pleosporales</taxon>
        <taxon>Pleosporineae</taxon>
        <taxon>Pleosporaceae</taxon>
        <taxon>Stemphylium</taxon>
    </lineage>
</organism>
<name>A0A364NAC6_STELY</name>
<feature type="binding site" evidence="4">
    <location>
        <position position="48"/>
    </location>
    <ligand>
        <name>Zn(2+)</name>
        <dbReference type="ChEBI" id="CHEBI:29105"/>
    </ligand>
</feature>
<proteinExistence type="inferred from homology"/>
<accession>A0A364NAC6</accession>
<dbReference type="CDD" id="cd03379">
    <property type="entry name" value="beta_CA_cladeD"/>
    <property type="match status" value="1"/>
</dbReference>
<dbReference type="Proteomes" id="UP000249619">
    <property type="component" value="Unassembled WGS sequence"/>
</dbReference>
<dbReference type="SUPFAM" id="SSF52047">
    <property type="entry name" value="RNI-like"/>
    <property type="match status" value="1"/>
</dbReference>
<dbReference type="InterPro" id="IPR001765">
    <property type="entry name" value="Carbonic_anhydrase"/>
</dbReference>
<evidence type="ECO:0000256" key="2">
    <source>
        <dbReference type="ARBA" id="ARBA00022723"/>
    </source>
</evidence>
<dbReference type="Gene3D" id="3.80.10.10">
    <property type="entry name" value="Ribonuclease Inhibitor"/>
    <property type="match status" value="1"/>
</dbReference>
<feature type="binding site" evidence="4">
    <location>
        <position position="101"/>
    </location>
    <ligand>
        <name>Zn(2+)</name>
        <dbReference type="ChEBI" id="CHEBI:29105"/>
    </ligand>
</feature>
<feature type="region of interest" description="Disordered" evidence="5">
    <location>
        <begin position="647"/>
        <end position="678"/>
    </location>
</feature>
<feature type="region of interest" description="Disordered" evidence="5">
    <location>
        <begin position="1258"/>
        <end position="1277"/>
    </location>
</feature>
<keyword evidence="6" id="KW-0456">Lyase</keyword>
<feature type="compositionally biased region" description="Polar residues" evidence="5">
    <location>
        <begin position="653"/>
        <end position="673"/>
    </location>
</feature>
<protein>
    <submittedName>
        <fullName evidence="6">Carbonate dehydratase</fullName>
        <ecNumber evidence="6">4.2.1.1</ecNumber>
    </submittedName>
</protein>
<dbReference type="PANTHER" id="PTHR43175">
    <property type="entry name" value="CARBONIC ANHYDRASE"/>
    <property type="match status" value="1"/>
</dbReference>
<feature type="compositionally biased region" description="Polar residues" evidence="5">
    <location>
        <begin position="1188"/>
        <end position="1197"/>
    </location>
</feature>
<feature type="compositionally biased region" description="Basic and acidic residues" evidence="5">
    <location>
        <begin position="1175"/>
        <end position="1186"/>
    </location>
</feature>
<keyword evidence="7" id="KW-1185">Reference proteome</keyword>
<dbReference type="Pfam" id="PF00484">
    <property type="entry name" value="Pro_CA"/>
    <property type="match status" value="1"/>
</dbReference>
<evidence type="ECO:0000256" key="1">
    <source>
        <dbReference type="ARBA" id="ARBA00006217"/>
    </source>
</evidence>
<dbReference type="PANTHER" id="PTHR43175:SF3">
    <property type="entry name" value="CARBON DISULFIDE HYDROLASE"/>
    <property type="match status" value="1"/>
</dbReference>
<evidence type="ECO:0000256" key="4">
    <source>
        <dbReference type="PIRSR" id="PIRSR601765-1"/>
    </source>
</evidence>
<comment type="cofactor">
    <cofactor evidence="4">
        <name>Zn(2+)</name>
        <dbReference type="ChEBI" id="CHEBI:29105"/>
    </cofactor>
    <text evidence="4">Binds 1 zinc ion per subunit.</text>
</comment>
<feature type="binding site" evidence="4">
    <location>
        <position position="98"/>
    </location>
    <ligand>
        <name>Zn(2+)</name>
        <dbReference type="ChEBI" id="CHEBI:29105"/>
    </ligand>
</feature>
<evidence type="ECO:0000313" key="6">
    <source>
        <dbReference type="EMBL" id="RAR14147.1"/>
    </source>
</evidence>
<dbReference type="SMART" id="SM00947">
    <property type="entry name" value="Pro_CA"/>
    <property type="match status" value="1"/>
</dbReference>
<dbReference type="GO" id="GO:0008270">
    <property type="term" value="F:zinc ion binding"/>
    <property type="evidence" value="ECO:0007669"/>
    <property type="project" value="InterPro"/>
</dbReference>
<dbReference type="InterPro" id="IPR032675">
    <property type="entry name" value="LRR_dom_sf"/>
</dbReference>
<reference evidence="7" key="1">
    <citation type="submission" date="2018-05" db="EMBL/GenBank/DDBJ databases">
        <title>Draft genome sequence of Stemphylium lycopersici strain CIDEFI 213.</title>
        <authorList>
            <person name="Medina R."/>
            <person name="Franco M.E.E."/>
            <person name="Lucentini C.G."/>
            <person name="Saparrat M.C.N."/>
            <person name="Balatti P.A."/>
        </authorList>
    </citation>
    <scope>NUCLEOTIDE SEQUENCE [LARGE SCALE GENOMIC DNA]</scope>
    <source>
        <strain evidence="7">CIDEFI 213</strain>
    </source>
</reference>